<dbReference type="AlphaFoldDB" id="A0A919Q478"/>
<evidence type="ECO:0008006" key="3">
    <source>
        <dbReference type="Google" id="ProtNLM"/>
    </source>
</evidence>
<evidence type="ECO:0000313" key="1">
    <source>
        <dbReference type="EMBL" id="GIG55259.1"/>
    </source>
</evidence>
<protein>
    <recommendedName>
        <fullName evidence="3">DUF3800 domain-containing protein</fullName>
    </recommendedName>
</protein>
<gene>
    <name evidence="1" type="ORF">Dac01nite_20110</name>
</gene>
<dbReference type="Proteomes" id="UP000652354">
    <property type="component" value="Unassembled WGS sequence"/>
</dbReference>
<sequence length="322" mass="35749">MALCQIAVVNAPRLLAPLVGSVTGKALLWRKGLRVIVFYADECGDHSMATAPESPGALKSGVSPYFVFATVGIRDSSRSTLANELVEVKAKHFGEDVLDLAWGDSEIKGRYLYRASRSVANGKILSKPAAFGRLDSPEKVSALVHDLGLIFSKYRPLIFAVTVDKVEILKQGQDHQRSPLGVAYAYIHQRIALGLERLYAGDSAIIVADQQADHERFFRSGEMNRVRDDLSQHLYVRPNFDLVLDKPLWVDTDLSSWDREIIQLADIVAYTATETMKRGSAPDELCFLWKQILPCFAIHWSSGEVIGGGLSYYPKKARTPRI</sequence>
<name>A0A919Q478_9MICO</name>
<keyword evidence="2" id="KW-1185">Reference proteome</keyword>
<organism evidence="1 2">
    <name type="scientific">Demequina activiva</name>
    <dbReference type="NCBI Taxonomy" id="1582364"/>
    <lineage>
        <taxon>Bacteria</taxon>
        <taxon>Bacillati</taxon>
        <taxon>Actinomycetota</taxon>
        <taxon>Actinomycetes</taxon>
        <taxon>Micrococcales</taxon>
        <taxon>Demequinaceae</taxon>
        <taxon>Demequina</taxon>
    </lineage>
</organism>
<reference evidence="1" key="1">
    <citation type="submission" date="2021-01" db="EMBL/GenBank/DDBJ databases">
        <title>Whole genome shotgun sequence of Demequina activiva NBRC 110675.</title>
        <authorList>
            <person name="Komaki H."/>
            <person name="Tamura T."/>
        </authorList>
    </citation>
    <scope>NUCLEOTIDE SEQUENCE</scope>
    <source>
        <strain evidence="1">NBRC 110675</strain>
    </source>
</reference>
<proteinExistence type="predicted"/>
<comment type="caution">
    <text evidence="1">The sequence shown here is derived from an EMBL/GenBank/DDBJ whole genome shotgun (WGS) entry which is preliminary data.</text>
</comment>
<dbReference type="EMBL" id="BONR01000004">
    <property type="protein sequence ID" value="GIG55259.1"/>
    <property type="molecule type" value="Genomic_DNA"/>
</dbReference>
<dbReference type="InterPro" id="IPR024524">
    <property type="entry name" value="DUF3800"/>
</dbReference>
<accession>A0A919Q478</accession>
<evidence type="ECO:0000313" key="2">
    <source>
        <dbReference type="Proteomes" id="UP000652354"/>
    </source>
</evidence>
<dbReference type="Pfam" id="PF12686">
    <property type="entry name" value="DUF3800"/>
    <property type="match status" value="1"/>
</dbReference>